<keyword evidence="4" id="KW-0808">Transferase</keyword>
<dbReference type="RefSeq" id="WP_237979077.1">
    <property type="nucleotide sequence ID" value="NZ_JAKNCT010000008.1"/>
</dbReference>
<dbReference type="InterPro" id="IPR029063">
    <property type="entry name" value="SAM-dependent_MTases_sf"/>
</dbReference>
<dbReference type="Pfam" id="PF12161">
    <property type="entry name" value="HsdM_N"/>
    <property type="match status" value="1"/>
</dbReference>
<evidence type="ECO:0000256" key="4">
    <source>
        <dbReference type="ARBA" id="ARBA00022679"/>
    </source>
</evidence>
<dbReference type="Pfam" id="PF02384">
    <property type="entry name" value="N6_Mtase"/>
    <property type="match status" value="1"/>
</dbReference>
<evidence type="ECO:0000313" key="10">
    <source>
        <dbReference type="EMBL" id="MCG5031346.1"/>
    </source>
</evidence>
<dbReference type="EC" id="2.1.1.72" evidence="2"/>
<evidence type="ECO:0000259" key="8">
    <source>
        <dbReference type="Pfam" id="PF02384"/>
    </source>
</evidence>
<dbReference type="Gene3D" id="3.40.50.150">
    <property type="entry name" value="Vaccinia Virus protein VP39"/>
    <property type="match status" value="1"/>
</dbReference>
<evidence type="ECO:0000256" key="3">
    <source>
        <dbReference type="ARBA" id="ARBA00022603"/>
    </source>
</evidence>
<evidence type="ECO:0000256" key="2">
    <source>
        <dbReference type="ARBA" id="ARBA00011900"/>
    </source>
</evidence>
<dbReference type="PROSITE" id="PS00092">
    <property type="entry name" value="N6_MTASE"/>
    <property type="match status" value="1"/>
</dbReference>
<evidence type="ECO:0000256" key="7">
    <source>
        <dbReference type="ARBA" id="ARBA00047942"/>
    </source>
</evidence>
<evidence type="ECO:0000313" key="11">
    <source>
        <dbReference type="Proteomes" id="UP001297600"/>
    </source>
</evidence>
<dbReference type="InterPro" id="IPR022749">
    <property type="entry name" value="D12N6_MeTrfase_N"/>
</dbReference>
<dbReference type="PRINTS" id="PR00507">
    <property type="entry name" value="N12N6MTFRASE"/>
</dbReference>
<comment type="catalytic activity">
    <reaction evidence="7">
        <text>a 2'-deoxyadenosine in DNA + S-adenosyl-L-methionine = an N(6)-methyl-2'-deoxyadenosine in DNA + S-adenosyl-L-homocysteine + H(+)</text>
        <dbReference type="Rhea" id="RHEA:15197"/>
        <dbReference type="Rhea" id="RHEA-COMP:12418"/>
        <dbReference type="Rhea" id="RHEA-COMP:12419"/>
        <dbReference type="ChEBI" id="CHEBI:15378"/>
        <dbReference type="ChEBI" id="CHEBI:57856"/>
        <dbReference type="ChEBI" id="CHEBI:59789"/>
        <dbReference type="ChEBI" id="CHEBI:90615"/>
        <dbReference type="ChEBI" id="CHEBI:90616"/>
        <dbReference type="EC" id="2.1.1.72"/>
    </reaction>
</comment>
<protein>
    <recommendedName>
        <fullName evidence="2">site-specific DNA-methyltransferase (adenine-specific)</fullName>
        <ecNumber evidence="2">2.1.1.72</ecNumber>
    </recommendedName>
</protein>
<dbReference type="InterPro" id="IPR002052">
    <property type="entry name" value="DNA_methylase_N6_adenine_CS"/>
</dbReference>
<dbReference type="Proteomes" id="UP001297600">
    <property type="component" value="Unassembled WGS sequence"/>
</dbReference>
<gene>
    <name evidence="10" type="ORF">MAF45_07825</name>
</gene>
<accession>A0ABS9MRU5</accession>
<name>A0ABS9MRU5_9BURK</name>
<dbReference type="SUPFAM" id="SSF53335">
    <property type="entry name" value="S-adenosyl-L-methionine-dependent methyltransferases"/>
    <property type="match status" value="1"/>
</dbReference>
<comment type="caution">
    <text evidence="10">The sequence shown here is derived from an EMBL/GenBank/DDBJ whole genome shotgun (WGS) entry which is preliminary data.</text>
</comment>
<evidence type="ECO:0000256" key="6">
    <source>
        <dbReference type="ARBA" id="ARBA00022747"/>
    </source>
</evidence>
<keyword evidence="6" id="KW-0680">Restriction system</keyword>
<proteinExistence type="inferred from homology"/>
<reference evidence="10 11" key="1">
    <citation type="submission" date="2022-02" db="EMBL/GenBank/DDBJ databases">
        <title>Mesosutterella porci, a novel member of the family Sutterellaceae from pig feces.</title>
        <authorList>
            <person name="Wylensek D."/>
            <person name="Clavel T."/>
        </authorList>
    </citation>
    <scope>NUCLEOTIDE SEQUENCE [LARGE SCALE GENOMIC DNA]</scope>
    <source>
        <strain evidence="11">oilRF-744-wt-GAM-9</strain>
    </source>
</reference>
<evidence type="ECO:0000259" key="9">
    <source>
        <dbReference type="Pfam" id="PF12161"/>
    </source>
</evidence>
<evidence type="ECO:0000256" key="1">
    <source>
        <dbReference type="ARBA" id="ARBA00006594"/>
    </source>
</evidence>
<keyword evidence="11" id="KW-1185">Reference proteome</keyword>
<feature type="domain" description="N6 adenine-specific DNA methyltransferase N-terminal" evidence="9">
    <location>
        <begin position="7"/>
        <end position="133"/>
    </location>
</feature>
<dbReference type="InterPro" id="IPR051537">
    <property type="entry name" value="DNA_Adenine_Mtase"/>
</dbReference>
<dbReference type="InterPro" id="IPR038333">
    <property type="entry name" value="T1MK-like_N_sf"/>
</dbReference>
<comment type="similarity">
    <text evidence="1">Belongs to the N(4)/N(6)-methyltransferase family.</text>
</comment>
<evidence type="ECO:0000256" key="5">
    <source>
        <dbReference type="ARBA" id="ARBA00022691"/>
    </source>
</evidence>
<feature type="domain" description="DNA methylase adenine-specific" evidence="8">
    <location>
        <begin position="149"/>
        <end position="457"/>
    </location>
</feature>
<dbReference type="EMBL" id="JAKNCT010000008">
    <property type="protein sequence ID" value="MCG5031346.1"/>
    <property type="molecule type" value="Genomic_DNA"/>
</dbReference>
<dbReference type="PANTHER" id="PTHR42933:SF4">
    <property type="entry name" value="TYPE I RESTRICTION ENZYME ECOKI METHYLASE SUBUNIT"/>
    <property type="match status" value="1"/>
</dbReference>
<dbReference type="Gene3D" id="1.20.1260.30">
    <property type="match status" value="1"/>
</dbReference>
<organism evidence="10 11">
    <name type="scientific">Mesosutterella porci</name>
    <dbReference type="NCBI Taxonomy" id="2915351"/>
    <lineage>
        <taxon>Bacteria</taxon>
        <taxon>Pseudomonadati</taxon>
        <taxon>Pseudomonadota</taxon>
        <taxon>Betaproteobacteria</taxon>
        <taxon>Burkholderiales</taxon>
        <taxon>Sutterellaceae</taxon>
        <taxon>Mesosutterella</taxon>
    </lineage>
</organism>
<sequence>MATNLGLGNFVKRVQNIMRQDAGVSGDAQRIEQLTWMLFLKAYDDREQEWEALDPTYQSIIPEQFRWHNWALTGVTEDGRIGDELRNFIDNELFPALQSLPITPETPRRKSVVRDVFQEVHNYMKDGSLIFEVAKTLNEIDFTDPVQTKNFGNVYEAILHDLQSAGNAGEYYTPRILTNFMAEHVDLTLGDRVADLACGTAGFLVSAMNVLRRQAKTNEDRDQIDNRTIYGVEKKPLPYLLACTNLILEGIVNPNIDHRNSLANDLDNSPFEQKELADVILMNPPYGGTEKTSIQNNFPADLKSSETADLFLVLMMERLKTNGRAAVIVPDGLLFGTGNKTEIKKKLLREFNLHTVVRLPEGIFAPYTSIRTNVLFFDRTHPTEQTWFYRVDTPEGVERFSKTRPATKESLKGLEAWWVDRKPLTKDGADKARLYTAKEIEANGFSLDLCGYAKPEEDTRTPEEILDDYCEEWKKCQAEADAAFAEIRKVLAQEGN</sequence>
<dbReference type="PANTHER" id="PTHR42933">
    <property type="entry name" value="SLR6095 PROTEIN"/>
    <property type="match status" value="1"/>
</dbReference>
<dbReference type="InterPro" id="IPR003356">
    <property type="entry name" value="DNA_methylase_A-5"/>
</dbReference>
<keyword evidence="3" id="KW-0489">Methyltransferase</keyword>
<keyword evidence="5" id="KW-0949">S-adenosyl-L-methionine</keyword>